<keyword evidence="3" id="KW-1185">Reference proteome</keyword>
<dbReference type="OrthoDB" id="10620056at2759"/>
<evidence type="ECO:0000256" key="1">
    <source>
        <dbReference type="SAM" id="MobiDB-lite"/>
    </source>
</evidence>
<protein>
    <submittedName>
        <fullName evidence="2">Hypp9526 protein</fullName>
    </submittedName>
</protein>
<evidence type="ECO:0000313" key="3">
    <source>
        <dbReference type="Proteomes" id="UP000838412"/>
    </source>
</evidence>
<dbReference type="AlphaFoldDB" id="A0A8S4MMV1"/>
<name>A0A8S4MMV1_BRALA</name>
<comment type="caution">
    <text evidence="2">The sequence shown here is derived from an EMBL/GenBank/DDBJ whole genome shotgun (WGS) entry which is preliminary data.</text>
</comment>
<feature type="compositionally biased region" description="Low complexity" evidence="1">
    <location>
        <begin position="239"/>
        <end position="250"/>
    </location>
</feature>
<evidence type="ECO:0000313" key="2">
    <source>
        <dbReference type="EMBL" id="CAH1277256.1"/>
    </source>
</evidence>
<feature type="region of interest" description="Disordered" evidence="1">
    <location>
        <begin position="229"/>
        <end position="250"/>
    </location>
</feature>
<reference evidence="2" key="1">
    <citation type="submission" date="2022-01" db="EMBL/GenBank/DDBJ databases">
        <authorList>
            <person name="Braso-Vives M."/>
        </authorList>
    </citation>
    <scope>NUCLEOTIDE SEQUENCE</scope>
</reference>
<feature type="region of interest" description="Disordered" evidence="1">
    <location>
        <begin position="260"/>
        <end position="279"/>
    </location>
</feature>
<dbReference type="EMBL" id="CAKMNS010000220">
    <property type="protein sequence ID" value="CAH1277256.1"/>
    <property type="molecule type" value="Genomic_DNA"/>
</dbReference>
<accession>A0A8S4MMV1</accession>
<feature type="region of interest" description="Disordered" evidence="1">
    <location>
        <begin position="789"/>
        <end position="811"/>
    </location>
</feature>
<gene>
    <name evidence="2" type="primary">Hypp9526</name>
    <name evidence="2" type="ORF">BLAG_LOCUS26078</name>
</gene>
<sequence>MHQREKVKFKLNQGFRQTDGVSFLGDTNVTWSSARNFAGKTPRTSDSCLSSPTYNAQPRSYFHPAGQRPKYCTLFDSERHTKRVESHLSSVGASYRGMSSPAGACTVGMDTDPPEERPRRARTIKRQIYLLEAARSSVPRGDERGPMWLNGRAQHIEFRRTTTSIELLEIINSKYESGGINLRSVPWEFVTIQRNRLVPHPHAVSGDKLLNRMYARQSVCVYIRKRGQRTEPPLPQPQPQAANPPEQGAENGEMDIVEIDNEPAPPAQNGPGDGDQGTHFAEFTETVEERVFEDAQELGMITPTIPPLDMLEGLSGPHVAALLTAEAGIGRPWPSPLSLQAAKDICSSQQRPLVTMLGLTESTIGTSIERYTRTENFLKYLKNNALCIHLLPDMKEGKDFMSQHNIMAEELPALVFEWVAERSAVIAKSRDDVTPPTQGLLVHVKTEAAASTQGLLAHVKTEAAASTQGLLAHVETEAAASTQGLLAHVETGAAASTQGLLAHVETGAAASTQGLLAHVETEAAASTQGLLAHVETGAVASTQGLLVHEKTEAAASTQGLLAHVKTEAAASTQGLLAHVETEAAASTQGLLAHVETEAAASTQGLLAHVETGAAASTQGLLAHVKTEAAASTQGLLVHVETGAVASTQGLLVHVKTEAAASTQGLLAHVKTEAAASTQGLLAHVKMEAAASTQGLLVHVKTEAAASTQGLLVHVKTEAAASSQGLLVHVELGAAASTQGLLVHVDLEADPSTHGLEAVEGLMPEATRAETWPVVPTAFGVLPCSPGLRWSEGTSGHSGRGKGTILSQECHP</sequence>
<proteinExistence type="predicted"/>
<organism evidence="2 3">
    <name type="scientific">Branchiostoma lanceolatum</name>
    <name type="common">Common lancelet</name>
    <name type="synonym">Amphioxus lanceolatum</name>
    <dbReference type="NCBI Taxonomy" id="7740"/>
    <lineage>
        <taxon>Eukaryota</taxon>
        <taxon>Metazoa</taxon>
        <taxon>Chordata</taxon>
        <taxon>Cephalochordata</taxon>
        <taxon>Leptocardii</taxon>
        <taxon>Amphioxiformes</taxon>
        <taxon>Branchiostomatidae</taxon>
        <taxon>Branchiostoma</taxon>
    </lineage>
</organism>
<dbReference type="Proteomes" id="UP000838412">
    <property type="component" value="Unassembled WGS sequence"/>
</dbReference>